<evidence type="ECO:0000259" key="11">
    <source>
        <dbReference type="PROSITE" id="PS50109"/>
    </source>
</evidence>
<dbReference type="EMBL" id="RHHN01000017">
    <property type="protein sequence ID" value="RNB58818.1"/>
    <property type="molecule type" value="Genomic_DNA"/>
</dbReference>
<dbReference type="AlphaFoldDB" id="A0A3M8B5V7"/>
<keyword evidence="10" id="KW-0175">Coiled coil</keyword>
<keyword evidence="9" id="KW-0902">Two-component regulatory system</keyword>
<dbReference type="InterPro" id="IPR035965">
    <property type="entry name" value="PAS-like_dom_sf"/>
</dbReference>
<dbReference type="SUPFAM" id="SSF55874">
    <property type="entry name" value="ATPase domain of HSP90 chaperone/DNA topoisomerase II/histidine kinase"/>
    <property type="match status" value="1"/>
</dbReference>
<dbReference type="CDD" id="cd00130">
    <property type="entry name" value="PAS"/>
    <property type="match status" value="1"/>
</dbReference>
<evidence type="ECO:0000313" key="16">
    <source>
        <dbReference type="Proteomes" id="UP000276178"/>
    </source>
</evidence>
<evidence type="ECO:0000313" key="14">
    <source>
        <dbReference type="EMBL" id="GED27250.1"/>
    </source>
</evidence>
<dbReference type="InterPro" id="IPR004358">
    <property type="entry name" value="Sig_transdc_His_kin-like_C"/>
</dbReference>
<reference evidence="14 17" key="2">
    <citation type="submission" date="2019-06" db="EMBL/GenBank/DDBJ databases">
        <title>Whole genome shotgun sequence of Brevibacillus agri NBRC 15538.</title>
        <authorList>
            <person name="Hosoyama A."/>
            <person name="Uohara A."/>
            <person name="Ohji S."/>
            <person name="Ichikawa N."/>
        </authorList>
    </citation>
    <scope>NUCLEOTIDE SEQUENCE [LARGE SCALE GENOMIC DNA]</scope>
    <source>
        <strain evidence="14 17">NBRC 15538</strain>
    </source>
</reference>
<feature type="domain" description="PAS" evidence="12">
    <location>
        <begin position="137"/>
        <end position="208"/>
    </location>
</feature>
<evidence type="ECO:0000256" key="3">
    <source>
        <dbReference type="ARBA" id="ARBA00022553"/>
    </source>
</evidence>
<reference evidence="15 16" key="1">
    <citation type="submission" date="2018-10" db="EMBL/GenBank/DDBJ databases">
        <title>Phylogenomics of Brevibacillus.</title>
        <authorList>
            <person name="Dunlap C."/>
        </authorList>
    </citation>
    <scope>NUCLEOTIDE SEQUENCE [LARGE SCALE GENOMIC DNA]</scope>
    <source>
        <strain evidence="15 16">NRRL NRS 1219</strain>
    </source>
</reference>
<keyword evidence="6" id="KW-0418">Kinase</keyword>
<dbReference type="SUPFAM" id="SSF55785">
    <property type="entry name" value="PYP-like sensor domain (PAS domain)"/>
    <property type="match status" value="2"/>
</dbReference>
<proteinExistence type="predicted"/>
<dbReference type="Proteomes" id="UP000317180">
    <property type="component" value="Unassembled WGS sequence"/>
</dbReference>
<dbReference type="InterPro" id="IPR003661">
    <property type="entry name" value="HisK_dim/P_dom"/>
</dbReference>
<dbReference type="InterPro" id="IPR000014">
    <property type="entry name" value="PAS"/>
</dbReference>
<evidence type="ECO:0000256" key="1">
    <source>
        <dbReference type="ARBA" id="ARBA00000085"/>
    </source>
</evidence>
<keyword evidence="4" id="KW-0808">Transferase</keyword>
<evidence type="ECO:0000256" key="9">
    <source>
        <dbReference type="ARBA" id="ARBA00023012"/>
    </source>
</evidence>
<feature type="coiled-coil region" evidence="10">
    <location>
        <begin position="120"/>
        <end position="147"/>
    </location>
</feature>
<evidence type="ECO:0000256" key="10">
    <source>
        <dbReference type="SAM" id="Coils"/>
    </source>
</evidence>
<feature type="domain" description="PAC" evidence="13">
    <location>
        <begin position="210"/>
        <end position="262"/>
    </location>
</feature>
<dbReference type="Pfam" id="PF02518">
    <property type="entry name" value="HATPase_c"/>
    <property type="match status" value="1"/>
</dbReference>
<dbReference type="Gene3D" id="1.10.287.130">
    <property type="match status" value="1"/>
</dbReference>
<evidence type="ECO:0000313" key="17">
    <source>
        <dbReference type="Proteomes" id="UP000317180"/>
    </source>
</evidence>
<dbReference type="EMBL" id="BJOD01000038">
    <property type="protein sequence ID" value="GED27250.1"/>
    <property type="molecule type" value="Genomic_DNA"/>
</dbReference>
<evidence type="ECO:0000313" key="15">
    <source>
        <dbReference type="EMBL" id="RNB58818.1"/>
    </source>
</evidence>
<dbReference type="PANTHER" id="PTHR43065">
    <property type="entry name" value="SENSOR HISTIDINE KINASE"/>
    <property type="match status" value="1"/>
</dbReference>
<name>A0A3M8B5V7_9BACL</name>
<accession>A0A3M8B5V7</accession>
<keyword evidence="8" id="KW-0749">Sporulation</keyword>
<organism evidence="15 16">
    <name type="scientific">Brevibacillus agri</name>
    <dbReference type="NCBI Taxonomy" id="51101"/>
    <lineage>
        <taxon>Bacteria</taxon>
        <taxon>Bacillati</taxon>
        <taxon>Bacillota</taxon>
        <taxon>Bacilli</taxon>
        <taxon>Bacillales</taxon>
        <taxon>Paenibacillaceae</taxon>
        <taxon>Brevibacillus</taxon>
    </lineage>
</organism>
<keyword evidence="5" id="KW-0547">Nucleotide-binding</keyword>
<dbReference type="Pfam" id="PF00512">
    <property type="entry name" value="HisKA"/>
    <property type="match status" value="1"/>
</dbReference>
<dbReference type="GO" id="GO:0005524">
    <property type="term" value="F:ATP binding"/>
    <property type="evidence" value="ECO:0007669"/>
    <property type="project" value="UniProtKB-KW"/>
</dbReference>
<dbReference type="NCBIfam" id="TIGR00229">
    <property type="entry name" value="sensory_box"/>
    <property type="match status" value="1"/>
</dbReference>
<evidence type="ECO:0000256" key="2">
    <source>
        <dbReference type="ARBA" id="ARBA00012438"/>
    </source>
</evidence>
<dbReference type="Proteomes" id="UP000276178">
    <property type="component" value="Unassembled WGS sequence"/>
</dbReference>
<evidence type="ECO:0000259" key="13">
    <source>
        <dbReference type="PROSITE" id="PS50113"/>
    </source>
</evidence>
<dbReference type="GeneID" id="82811414"/>
<dbReference type="FunFam" id="1.10.287.130:FF:000040">
    <property type="entry name" value="PAS domain-containing sensor histidine kinase"/>
    <property type="match status" value="1"/>
</dbReference>
<dbReference type="InterPro" id="IPR036097">
    <property type="entry name" value="HisK_dim/P_sf"/>
</dbReference>
<dbReference type="InterPro" id="IPR005467">
    <property type="entry name" value="His_kinase_dom"/>
</dbReference>
<evidence type="ECO:0000259" key="12">
    <source>
        <dbReference type="PROSITE" id="PS50112"/>
    </source>
</evidence>
<dbReference type="GO" id="GO:0006355">
    <property type="term" value="P:regulation of DNA-templated transcription"/>
    <property type="evidence" value="ECO:0007669"/>
    <property type="project" value="InterPro"/>
</dbReference>
<dbReference type="CDD" id="cd00082">
    <property type="entry name" value="HisKA"/>
    <property type="match status" value="1"/>
</dbReference>
<evidence type="ECO:0000256" key="5">
    <source>
        <dbReference type="ARBA" id="ARBA00022741"/>
    </source>
</evidence>
<dbReference type="GO" id="GO:0000155">
    <property type="term" value="F:phosphorelay sensor kinase activity"/>
    <property type="evidence" value="ECO:0007669"/>
    <property type="project" value="InterPro"/>
</dbReference>
<dbReference type="SMART" id="SM00091">
    <property type="entry name" value="PAS"/>
    <property type="match status" value="1"/>
</dbReference>
<dbReference type="SMART" id="SM00388">
    <property type="entry name" value="HisKA"/>
    <property type="match status" value="1"/>
</dbReference>
<dbReference type="Pfam" id="PF00989">
    <property type="entry name" value="PAS"/>
    <property type="match status" value="1"/>
</dbReference>
<dbReference type="InterPro" id="IPR003594">
    <property type="entry name" value="HATPase_dom"/>
</dbReference>
<dbReference type="InterPro" id="IPR036890">
    <property type="entry name" value="HATPase_C_sf"/>
</dbReference>
<dbReference type="OrthoDB" id="9815750at2"/>
<dbReference type="PROSITE" id="PS50112">
    <property type="entry name" value="PAS"/>
    <property type="match status" value="1"/>
</dbReference>
<dbReference type="EC" id="2.7.13.3" evidence="2"/>
<dbReference type="GO" id="GO:0030435">
    <property type="term" value="P:sporulation resulting in formation of a cellular spore"/>
    <property type="evidence" value="ECO:0007669"/>
    <property type="project" value="UniProtKB-KW"/>
</dbReference>
<dbReference type="SUPFAM" id="SSF47384">
    <property type="entry name" value="Homodimeric domain of signal transducing histidine kinase"/>
    <property type="match status" value="1"/>
</dbReference>
<dbReference type="InterPro" id="IPR013767">
    <property type="entry name" value="PAS_fold"/>
</dbReference>
<evidence type="ECO:0000256" key="7">
    <source>
        <dbReference type="ARBA" id="ARBA00022840"/>
    </source>
</evidence>
<dbReference type="PROSITE" id="PS50109">
    <property type="entry name" value="HIS_KIN"/>
    <property type="match status" value="1"/>
</dbReference>
<feature type="domain" description="Histidine kinase" evidence="11">
    <location>
        <begin position="275"/>
        <end position="478"/>
    </location>
</feature>
<keyword evidence="7" id="KW-0067">ATP-binding</keyword>
<dbReference type="PROSITE" id="PS50113">
    <property type="entry name" value="PAC"/>
    <property type="match status" value="1"/>
</dbReference>
<comment type="caution">
    <text evidence="15">The sequence shown here is derived from an EMBL/GenBank/DDBJ whole genome shotgun (WGS) entry which is preliminary data.</text>
</comment>
<dbReference type="Gene3D" id="3.30.450.20">
    <property type="entry name" value="PAS domain"/>
    <property type="match status" value="2"/>
</dbReference>
<dbReference type="RefSeq" id="WP_081494735.1">
    <property type="nucleotide sequence ID" value="NZ_BJOD01000038.1"/>
</dbReference>
<sequence length="478" mass="54107">MLRAQGVEAGVLSPKEEWFHIIQNVHNHIFTFIRNEQDEFVLDLSEGKLAYEFGVDTEKLKGMRAEDILRQYGIESIMPYYQLAFAGQTIEYELAFGERYFSSVLTPICRNGIVTEIIGSATEITEYKQMKQQMQEAEELYRSLVEDTLVGVYIAYVDEPGFVYVNPRLGDIFGYSQEELVKMTASDLVIEEERDIVRTHQERRINGDRSNIHYQFRGLCKNGNRIDVEVLQKTSTYKQKPAVIGIVQDITERKQAEELVRKSELLSVIGQMAAGVAHEIRNPLTSLKGFVQLLRAHSGGKDEYYRIMLSELDRIEFIISEFLVLAKPQVVFQRKREMQPLLEQIVMIADTHAIMYNVQILTSYADNLPAIVCEENQLKQVFLNLLKNAVEAMPNGGVVTVSASVEDGMMLIAFTDQGCGIAEEQLLKLGEPFFTTKPNGTGLGLMVSYKIIANHGGTISVCSKEETGTTFEIRLPVR</sequence>
<protein>
    <recommendedName>
        <fullName evidence="2">histidine kinase</fullName>
        <ecNumber evidence="2">2.7.13.3</ecNumber>
    </recommendedName>
</protein>
<keyword evidence="17" id="KW-1185">Reference proteome</keyword>
<dbReference type="InterPro" id="IPR000700">
    <property type="entry name" value="PAS-assoc_C"/>
</dbReference>
<keyword evidence="3" id="KW-0597">Phosphoprotein</keyword>
<dbReference type="PANTHER" id="PTHR43065:SF34">
    <property type="entry name" value="SPORULATION KINASE A"/>
    <property type="match status" value="1"/>
</dbReference>
<dbReference type="PRINTS" id="PR00344">
    <property type="entry name" value="BCTRLSENSOR"/>
</dbReference>
<evidence type="ECO:0000256" key="8">
    <source>
        <dbReference type="ARBA" id="ARBA00022969"/>
    </source>
</evidence>
<comment type="catalytic activity">
    <reaction evidence="1">
        <text>ATP + protein L-histidine = ADP + protein N-phospho-L-histidine.</text>
        <dbReference type="EC" id="2.7.13.3"/>
    </reaction>
</comment>
<evidence type="ECO:0000256" key="6">
    <source>
        <dbReference type="ARBA" id="ARBA00022777"/>
    </source>
</evidence>
<evidence type="ECO:0000256" key="4">
    <source>
        <dbReference type="ARBA" id="ARBA00022679"/>
    </source>
</evidence>
<gene>
    <name evidence="14" type="ORF">BAG01nite_33520</name>
    <name evidence="15" type="ORF">EB820_05420</name>
</gene>
<dbReference type="Gene3D" id="3.30.565.10">
    <property type="entry name" value="Histidine kinase-like ATPase, C-terminal domain"/>
    <property type="match status" value="1"/>
</dbReference>
<dbReference type="SMART" id="SM00387">
    <property type="entry name" value="HATPase_c"/>
    <property type="match status" value="1"/>
</dbReference>